<gene>
    <name evidence="2" type="ORF">J2753_000434</name>
</gene>
<sequence>MSDRSSPEAARDTDIRSPRQAALDGVVIASLGLLTVLVVIYLVA</sequence>
<organism evidence="2 3">
    <name type="scientific">Halolamina salifodinae</name>
    <dbReference type="NCBI Taxonomy" id="1202767"/>
    <lineage>
        <taxon>Archaea</taxon>
        <taxon>Methanobacteriati</taxon>
        <taxon>Methanobacteriota</taxon>
        <taxon>Stenosarchaea group</taxon>
        <taxon>Halobacteria</taxon>
        <taxon>Halobacteriales</taxon>
        <taxon>Haloferacaceae</taxon>
    </lineage>
</organism>
<dbReference type="EMBL" id="JAGGLC010000001">
    <property type="protein sequence ID" value="MBP1985961.1"/>
    <property type="molecule type" value="Genomic_DNA"/>
</dbReference>
<name>A0A8T4GS46_9EURY</name>
<keyword evidence="1" id="KW-0812">Transmembrane</keyword>
<dbReference type="AlphaFoldDB" id="A0A8T4GS46"/>
<accession>A0A8T4GS46</accession>
<evidence type="ECO:0000313" key="2">
    <source>
        <dbReference type="EMBL" id="MBP1985961.1"/>
    </source>
</evidence>
<evidence type="ECO:0000313" key="3">
    <source>
        <dbReference type="Proteomes" id="UP000823736"/>
    </source>
</evidence>
<dbReference type="Proteomes" id="UP000823736">
    <property type="component" value="Unassembled WGS sequence"/>
</dbReference>
<protein>
    <submittedName>
        <fullName evidence="2">Uncharacterized protein</fullName>
    </submittedName>
</protein>
<keyword evidence="3" id="KW-1185">Reference proteome</keyword>
<keyword evidence="1" id="KW-0472">Membrane</keyword>
<reference evidence="2" key="1">
    <citation type="submission" date="2021-03" db="EMBL/GenBank/DDBJ databases">
        <title>Genomic Encyclopedia of Type Strains, Phase IV (KMG-IV): sequencing the most valuable type-strain genomes for metagenomic binning, comparative biology and taxonomic classification.</title>
        <authorList>
            <person name="Goeker M."/>
        </authorList>
    </citation>
    <scope>NUCLEOTIDE SEQUENCE</scope>
    <source>
        <strain evidence="2">DSM 26232</strain>
    </source>
</reference>
<proteinExistence type="predicted"/>
<feature type="transmembrane region" description="Helical" evidence="1">
    <location>
        <begin position="21"/>
        <end position="43"/>
    </location>
</feature>
<evidence type="ECO:0000256" key="1">
    <source>
        <dbReference type="SAM" id="Phobius"/>
    </source>
</evidence>
<keyword evidence="1" id="KW-1133">Transmembrane helix</keyword>
<dbReference type="RefSeq" id="WP_281064171.1">
    <property type="nucleotide sequence ID" value="NZ_JAGGLC010000001.1"/>
</dbReference>
<comment type="caution">
    <text evidence="2">The sequence shown here is derived from an EMBL/GenBank/DDBJ whole genome shotgun (WGS) entry which is preliminary data.</text>
</comment>